<dbReference type="Proteomes" id="UP000796880">
    <property type="component" value="Unassembled WGS sequence"/>
</dbReference>
<accession>A0A8K0MP79</accession>
<evidence type="ECO:0000313" key="2">
    <source>
        <dbReference type="Proteomes" id="UP000796880"/>
    </source>
</evidence>
<protein>
    <submittedName>
        <fullName evidence="1">Uncharacterized protein</fullName>
    </submittedName>
</protein>
<comment type="caution">
    <text evidence="1">The sequence shown here is derived from an EMBL/GenBank/DDBJ whole genome shotgun (WGS) entry which is preliminary data.</text>
</comment>
<dbReference type="AlphaFoldDB" id="A0A8K0MP79"/>
<organism evidence="1 2">
    <name type="scientific">Rhamnella rubrinervis</name>
    <dbReference type="NCBI Taxonomy" id="2594499"/>
    <lineage>
        <taxon>Eukaryota</taxon>
        <taxon>Viridiplantae</taxon>
        <taxon>Streptophyta</taxon>
        <taxon>Embryophyta</taxon>
        <taxon>Tracheophyta</taxon>
        <taxon>Spermatophyta</taxon>
        <taxon>Magnoliopsida</taxon>
        <taxon>eudicotyledons</taxon>
        <taxon>Gunneridae</taxon>
        <taxon>Pentapetalae</taxon>
        <taxon>rosids</taxon>
        <taxon>fabids</taxon>
        <taxon>Rosales</taxon>
        <taxon>Rhamnaceae</taxon>
        <taxon>rhamnoid group</taxon>
        <taxon>Rhamneae</taxon>
        <taxon>Rhamnella</taxon>
    </lineage>
</organism>
<sequence>MPSQYILQRWTKNAKVGRVLDKSGRELNDIFDKLLMSRHSGLSQLFSIVADDASLTKEGTNLLRNWLDEVHSKIKKINVDKDIEQATRIVDAWNKLGAF</sequence>
<keyword evidence="2" id="KW-1185">Reference proteome</keyword>
<name>A0A8K0MP79_9ROSA</name>
<gene>
    <name evidence="1" type="ORF">FNV43_RR03574</name>
</gene>
<proteinExistence type="predicted"/>
<dbReference type="EMBL" id="VOIH02000002">
    <property type="protein sequence ID" value="KAF3453139.1"/>
    <property type="molecule type" value="Genomic_DNA"/>
</dbReference>
<dbReference type="OrthoDB" id="1723235at2759"/>
<evidence type="ECO:0000313" key="1">
    <source>
        <dbReference type="EMBL" id="KAF3453139.1"/>
    </source>
</evidence>
<reference evidence="1" key="1">
    <citation type="submission" date="2020-03" db="EMBL/GenBank/DDBJ databases">
        <title>A high-quality chromosome-level genome assembly of a woody plant with both climbing and erect habits, Rhamnella rubrinervis.</title>
        <authorList>
            <person name="Lu Z."/>
            <person name="Yang Y."/>
            <person name="Zhu X."/>
            <person name="Sun Y."/>
        </authorList>
    </citation>
    <scope>NUCLEOTIDE SEQUENCE</scope>
    <source>
        <strain evidence="1">BYM</strain>
        <tissue evidence="1">Leaf</tissue>
    </source>
</reference>